<dbReference type="EMBL" id="PZFQ01000069">
    <property type="protein sequence ID" value="PTI73637.1"/>
    <property type="molecule type" value="Genomic_DNA"/>
</dbReference>
<organism evidence="1 2">
    <name type="scientific">Staphylococcus succinus</name>
    <dbReference type="NCBI Taxonomy" id="61015"/>
    <lineage>
        <taxon>Bacteria</taxon>
        <taxon>Bacillati</taxon>
        <taxon>Bacillota</taxon>
        <taxon>Bacilli</taxon>
        <taxon>Bacillales</taxon>
        <taxon>Staphylococcaceae</taxon>
        <taxon>Staphylococcus</taxon>
    </lineage>
</organism>
<comment type="caution">
    <text evidence="1">The sequence shown here is derived from an EMBL/GenBank/DDBJ whole genome shotgun (WGS) entry which is preliminary data.</text>
</comment>
<evidence type="ECO:0000313" key="2">
    <source>
        <dbReference type="Proteomes" id="UP000241960"/>
    </source>
</evidence>
<dbReference type="Gene3D" id="3.10.180.10">
    <property type="entry name" value="2,3-Dihydroxybiphenyl 1,2-Dioxygenase, domain 1"/>
    <property type="match status" value="1"/>
</dbReference>
<name>A0A9Q6HLH8_9STAP</name>
<dbReference type="GO" id="GO:0016829">
    <property type="term" value="F:lyase activity"/>
    <property type="evidence" value="ECO:0007669"/>
    <property type="project" value="UniProtKB-KW"/>
</dbReference>
<dbReference type="AlphaFoldDB" id="A0A9Q6HLH8"/>
<reference evidence="1 2" key="1">
    <citation type="journal article" date="2016" name="Front. Microbiol.">
        <title>Comprehensive Phylogenetic Analysis of Bovine Non-aureus Staphylococci Species Based on Whole-Genome Sequencing.</title>
        <authorList>
            <person name="Naushad S."/>
            <person name="Barkema H.W."/>
            <person name="Luby C."/>
            <person name="Condas L.A."/>
            <person name="Nobrega D.B."/>
            <person name="Carson D.A."/>
            <person name="De Buck J."/>
        </authorList>
    </citation>
    <scope>NUCLEOTIDE SEQUENCE [LARGE SCALE GENOMIC DNA]</scope>
    <source>
        <strain evidence="1 2">SNUC 1231</strain>
    </source>
</reference>
<evidence type="ECO:0000313" key="1">
    <source>
        <dbReference type="EMBL" id="PTI73637.1"/>
    </source>
</evidence>
<proteinExistence type="predicted"/>
<sequence length="270" mass="30005">MNGLRSVTTGTNDLEKTKNLFKDVLGLNVANKGQALRFGDADLSSGTRLHFVEVPNYANTNNHIENIGLRVPSDEGLDEYQSILDQHQIKHGSITDLNGHKYFDFTDQNDQYFNIYSNEHNIGAPLGMPSLESTVNPLHQIQGLGPVLLKVNELLLTQSILSKVFGLTLFAEYSPNADADYKVQVFRIGEGGLGGELHIYATEESIKMPEHGIVEQIEFATESKTQFQNAIQQLEVIGIAYQTLDQDGEKSLRITEHSGLTFILTLENNE</sequence>
<dbReference type="RefSeq" id="WP_073504468.1">
    <property type="nucleotide sequence ID" value="NZ_CP018199.1"/>
</dbReference>
<dbReference type="PANTHER" id="PTHR36110:SF4">
    <property type="entry name" value="RING-CLEAVING DIOXYGENASE MHQA-RELATED"/>
    <property type="match status" value="1"/>
</dbReference>
<dbReference type="CDD" id="cd06587">
    <property type="entry name" value="VOC"/>
    <property type="match status" value="1"/>
</dbReference>
<dbReference type="SUPFAM" id="SSF54593">
    <property type="entry name" value="Glyoxalase/Bleomycin resistance protein/Dihydroxybiphenyl dioxygenase"/>
    <property type="match status" value="1"/>
</dbReference>
<protein>
    <submittedName>
        <fullName evidence="1">Lactoylglutathione lyase</fullName>
    </submittedName>
</protein>
<dbReference type="InterPro" id="IPR052537">
    <property type="entry name" value="Extradiol_RC_dioxygenase"/>
</dbReference>
<dbReference type="PANTHER" id="PTHR36110">
    <property type="entry name" value="RING-CLEAVING DIOXYGENASE MHQE-RELATED"/>
    <property type="match status" value="1"/>
</dbReference>
<keyword evidence="1" id="KW-0456">Lyase</keyword>
<dbReference type="InterPro" id="IPR029068">
    <property type="entry name" value="Glyas_Bleomycin-R_OHBP_Dase"/>
</dbReference>
<gene>
    <name evidence="1" type="ORF">BU058_12975</name>
</gene>
<accession>A0A9Q6HLH8</accession>
<dbReference type="Proteomes" id="UP000241960">
    <property type="component" value="Unassembled WGS sequence"/>
</dbReference>